<sequence>MSDPIRAMNERTPSNRMPNHCVIIENNFERYSPPGCCRIDYSVPNQALFFLFAEDEPSEGHLRSEASEVSMTAIPMNKTCMYKNKTYGMGEKFFDGCEHKCTCGEDEKVMCVPRCEEVSHNISSKCVSFPDPKDNCCTMVLCDVTLGDQEATSTQ</sequence>
<proteinExistence type="predicted"/>
<dbReference type="EMBL" id="KZ308374">
    <property type="protein sequence ID" value="KAG8228482.1"/>
    <property type="molecule type" value="Genomic_DNA"/>
</dbReference>
<keyword evidence="2" id="KW-1185">Reference proteome</keyword>
<dbReference type="OrthoDB" id="6022609at2759"/>
<name>A0A8K0K504_LADFU</name>
<reference evidence="1" key="1">
    <citation type="submission" date="2013-04" db="EMBL/GenBank/DDBJ databases">
        <authorList>
            <person name="Qu J."/>
            <person name="Murali S.C."/>
            <person name="Bandaranaike D."/>
            <person name="Bellair M."/>
            <person name="Blankenburg K."/>
            <person name="Chao H."/>
            <person name="Dinh H."/>
            <person name="Doddapaneni H."/>
            <person name="Downs B."/>
            <person name="Dugan-Rocha S."/>
            <person name="Elkadiri S."/>
            <person name="Gnanaolivu R.D."/>
            <person name="Hernandez B."/>
            <person name="Javaid M."/>
            <person name="Jayaseelan J.C."/>
            <person name="Lee S."/>
            <person name="Li M."/>
            <person name="Ming W."/>
            <person name="Munidasa M."/>
            <person name="Muniz J."/>
            <person name="Nguyen L."/>
            <person name="Ongeri F."/>
            <person name="Osuji N."/>
            <person name="Pu L.-L."/>
            <person name="Puazo M."/>
            <person name="Qu C."/>
            <person name="Quiroz J."/>
            <person name="Raj R."/>
            <person name="Weissenberger G."/>
            <person name="Xin Y."/>
            <person name="Zou X."/>
            <person name="Han Y."/>
            <person name="Richards S."/>
            <person name="Worley K."/>
            <person name="Muzny D."/>
            <person name="Gibbs R."/>
        </authorList>
    </citation>
    <scope>NUCLEOTIDE SEQUENCE</scope>
    <source>
        <strain evidence="1">Sampled in the wild</strain>
    </source>
</reference>
<reference evidence="1" key="2">
    <citation type="submission" date="2017-10" db="EMBL/GenBank/DDBJ databases">
        <title>Ladona fulva Genome sequencing and assembly.</title>
        <authorList>
            <person name="Murali S."/>
            <person name="Richards S."/>
            <person name="Bandaranaike D."/>
            <person name="Bellair M."/>
            <person name="Blankenburg K."/>
            <person name="Chao H."/>
            <person name="Dinh H."/>
            <person name="Doddapaneni H."/>
            <person name="Dugan-Rocha S."/>
            <person name="Elkadiri S."/>
            <person name="Gnanaolivu R."/>
            <person name="Hernandez B."/>
            <person name="Skinner E."/>
            <person name="Javaid M."/>
            <person name="Lee S."/>
            <person name="Li M."/>
            <person name="Ming W."/>
            <person name="Munidasa M."/>
            <person name="Muniz J."/>
            <person name="Nguyen L."/>
            <person name="Hughes D."/>
            <person name="Osuji N."/>
            <person name="Pu L.-L."/>
            <person name="Puazo M."/>
            <person name="Qu C."/>
            <person name="Quiroz J."/>
            <person name="Raj R."/>
            <person name="Weissenberger G."/>
            <person name="Xin Y."/>
            <person name="Zou X."/>
            <person name="Han Y."/>
            <person name="Worley K."/>
            <person name="Muzny D."/>
            <person name="Gibbs R."/>
        </authorList>
    </citation>
    <scope>NUCLEOTIDE SEQUENCE</scope>
    <source>
        <strain evidence="1">Sampled in the wild</strain>
    </source>
</reference>
<protein>
    <recommendedName>
        <fullName evidence="3">VWFC domain-containing protein</fullName>
    </recommendedName>
</protein>
<evidence type="ECO:0008006" key="3">
    <source>
        <dbReference type="Google" id="ProtNLM"/>
    </source>
</evidence>
<dbReference type="AlphaFoldDB" id="A0A8K0K504"/>
<comment type="caution">
    <text evidence="1">The sequence shown here is derived from an EMBL/GenBank/DDBJ whole genome shotgun (WGS) entry which is preliminary data.</text>
</comment>
<feature type="non-terminal residue" evidence="1">
    <location>
        <position position="1"/>
    </location>
</feature>
<evidence type="ECO:0000313" key="2">
    <source>
        <dbReference type="Proteomes" id="UP000792457"/>
    </source>
</evidence>
<evidence type="ECO:0000313" key="1">
    <source>
        <dbReference type="EMBL" id="KAG8228482.1"/>
    </source>
</evidence>
<organism evidence="1 2">
    <name type="scientific">Ladona fulva</name>
    <name type="common">Scarce chaser dragonfly</name>
    <name type="synonym">Libellula fulva</name>
    <dbReference type="NCBI Taxonomy" id="123851"/>
    <lineage>
        <taxon>Eukaryota</taxon>
        <taxon>Metazoa</taxon>
        <taxon>Ecdysozoa</taxon>
        <taxon>Arthropoda</taxon>
        <taxon>Hexapoda</taxon>
        <taxon>Insecta</taxon>
        <taxon>Pterygota</taxon>
        <taxon>Palaeoptera</taxon>
        <taxon>Odonata</taxon>
        <taxon>Epiprocta</taxon>
        <taxon>Anisoptera</taxon>
        <taxon>Libelluloidea</taxon>
        <taxon>Libellulidae</taxon>
        <taxon>Ladona</taxon>
    </lineage>
</organism>
<gene>
    <name evidence="1" type="ORF">J437_LFUL009347</name>
</gene>
<dbReference type="SUPFAM" id="SSF57603">
    <property type="entry name" value="FnI-like domain"/>
    <property type="match status" value="1"/>
</dbReference>
<dbReference type="Proteomes" id="UP000792457">
    <property type="component" value="Unassembled WGS sequence"/>
</dbReference>
<accession>A0A8K0K504</accession>